<accession>A0AB36X6D3</accession>
<proteinExistence type="predicted"/>
<comment type="caution">
    <text evidence="1">The sequence shown here is derived from an EMBL/GenBank/DDBJ whole genome shotgun (WGS) entry which is preliminary data.</text>
</comment>
<organism evidence="1 2">
    <name type="scientific">Lacticaseibacillus paracasei</name>
    <name type="common">Lactobacillus paracasei</name>
    <dbReference type="NCBI Taxonomy" id="1597"/>
    <lineage>
        <taxon>Bacteria</taxon>
        <taxon>Bacillati</taxon>
        <taxon>Bacillota</taxon>
        <taxon>Bacilli</taxon>
        <taxon>Lactobacillales</taxon>
        <taxon>Lactobacillaceae</taxon>
        <taxon>Lacticaseibacillus</taxon>
    </lineage>
</organism>
<dbReference type="Proteomes" id="UP000234512">
    <property type="component" value="Unassembled WGS sequence"/>
</dbReference>
<dbReference type="EMBL" id="PKQJ01000101">
    <property type="protein sequence ID" value="PLC44827.1"/>
    <property type="molecule type" value="Genomic_DNA"/>
</dbReference>
<evidence type="ECO:0000313" key="1">
    <source>
        <dbReference type="EMBL" id="PLC44827.1"/>
    </source>
</evidence>
<protein>
    <submittedName>
        <fullName evidence="1">Uncharacterized protein</fullName>
    </submittedName>
</protein>
<evidence type="ECO:0000313" key="2">
    <source>
        <dbReference type="Proteomes" id="UP000234512"/>
    </source>
</evidence>
<name>A0AB36X6D3_LACPA</name>
<gene>
    <name evidence="1" type="ORF">C0Q90_16310</name>
</gene>
<dbReference type="AlphaFoldDB" id="A0AB36X6D3"/>
<reference evidence="1 2" key="1">
    <citation type="journal article" date="2018" name="Genome Announc.">
        <title>Draft Genome Sequence of Lactobacillus paracasei DUP 13076, Which Exhibits Potent Antipathogenic Effects against Salmonella enterica Serovars Enteritidis, Typhimurium, and Heidelberg.</title>
        <authorList>
            <person name="Muyyarikkandy M.S."/>
            <person name="Alqahtani F.H."/>
            <person name="Mandoiu I."/>
            <person name="Amalaradjou M.A."/>
        </authorList>
    </citation>
    <scope>NUCLEOTIDE SEQUENCE [LARGE SCALE GENOMIC DNA]</scope>
    <source>
        <strain evidence="1 2">DUP 13076</strain>
    </source>
</reference>
<sequence length="30" mass="3410">MIGYLLIAGVFGVIVVHCLGHKGNWRQWIE</sequence>